<dbReference type="EMBL" id="LQNX01000062">
    <property type="protein sequence ID" value="KXT80637.1"/>
    <property type="molecule type" value="Genomic_DNA"/>
</dbReference>
<comment type="caution">
    <text evidence="2">The sequence shown here is derived from an EMBL/GenBank/DDBJ whole genome shotgun (WGS) entry which is preliminary data.</text>
</comment>
<evidence type="ECO:0000259" key="1">
    <source>
        <dbReference type="Pfam" id="PF14393"/>
    </source>
</evidence>
<dbReference type="OrthoDB" id="9798746at2"/>
<proteinExistence type="predicted"/>
<feature type="domain" description="DUF4422" evidence="1">
    <location>
        <begin position="6"/>
        <end position="226"/>
    </location>
</feature>
<keyword evidence="2" id="KW-0808">Transferase</keyword>
<dbReference type="Proteomes" id="UP000070678">
    <property type="component" value="Unassembled WGS sequence"/>
</dbReference>
<organism evidence="2 3">
    <name type="scientific">Streptococcus oralis</name>
    <dbReference type="NCBI Taxonomy" id="1303"/>
    <lineage>
        <taxon>Bacteria</taxon>
        <taxon>Bacillati</taxon>
        <taxon>Bacillota</taxon>
        <taxon>Bacilli</taxon>
        <taxon>Lactobacillales</taxon>
        <taxon>Streptococcaceae</taxon>
        <taxon>Streptococcus</taxon>
    </lineage>
</organism>
<protein>
    <submittedName>
        <fullName evidence="2">Glycosyltransferase</fullName>
    </submittedName>
</protein>
<dbReference type="AlphaFoldDB" id="A0A139NXM1"/>
<dbReference type="RefSeq" id="WP_061415463.1">
    <property type="nucleotide sequence ID" value="NZ_KQ969521.1"/>
</dbReference>
<dbReference type="Pfam" id="PF14393">
    <property type="entry name" value="DUF4422"/>
    <property type="match status" value="1"/>
</dbReference>
<dbReference type="InterPro" id="IPR025536">
    <property type="entry name" value="DUF4422"/>
</dbReference>
<dbReference type="GO" id="GO:0016740">
    <property type="term" value="F:transferase activity"/>
    <property type="evidence" value="ECO:0007669"/>
    <property type="project" value="UniProtKB-KW"/>
</dbReference>
<name>A0A139NXM1_STROR</name>
<evidence type="ECO:0000313" key="3">
    <source>
        <dbReference type="Proteomes" id="UP000070678"/>
    </source>
</evidence>
<dbReference type="PATRIC" id="fig|1303.78.peg.1236"/>
<accession>A0A139NXM1</accession>
<sequence>MSKTYKIIIATHKQFQMPEDKELYIPIQVGSEGKENLGYQPDNQGVHISHLNPYYCELTGLYWAWKNLECDYLGLVHYRRYFTSKRHSYSEAISMDDIILSKSEVESLMSKYDVIVPRKRKYYIETLYSHYSHTHDAKHLDMTRQIISELNQEYIETFDSVMRQRSGYMFNMFIMSKENVVAYCEWLFPIIDELYRRLDITGYSAFDARLFGRVSERLFNVWLANQDLRIKEIPFIYMEKIDLVQKGKSFLQAKFFGKKYGQSF</sequence>
<gene>
    <name evidence="2" type="ORF">SORDD15_01169</name>
</gene>
<evidence type="ECO:0000313" key="2">
    <source>
        <dbReference type="EMBL" id="KXT80637.1"/>
    </source>
</evidence>
<reference evidence="2 3" key="1">
    <citation type="submission" date="2016-01" db="EMBL/GenBank/DDBJ databases">
        <title>Highly variable Streptococcus oralis are common among viridans streptococci isolated from primates.</title>
        <authorList>
            <person name="Denapaite D."/>
            <person name="Rieger M."/>
            <person name="Koendgen S."/>
            <person name="Brueckner R."/>
            <person name="Ochigava I."/>
            <person name="Kappeler P."/>
            <person name="Maetz-Rensing K."/>
            <person name="Leendertz F."/>
            <person name="Hakenbeck R."/>
        </authorList>
    </citation>
    <scope>NUCLEOTIDE SEQUENCE [LARGE SCALE GENOMIC DNA]</scope>
    <source>
        <strain evidence="2 3">DD15</strain>
    </source>
</reference>